<dbReference type="Proteomes" id="UP000024404">
    <property type="component" value="Unassembled WGS sequence"/>
</dbReference>
<evidence type="ECO:0000256" key="1">
    <source>
        <dbReference type="SAM" id="Phobius"/>
    </source>
</evidence>
<organism evidence="2 3">
    <name type="scientific">Onchocerca volvulus</name>
    <dbReference type="NCBI Taxonomy" id="6282"/>
    <lineage>
        <taxon>Eukaryota</taxon>
        <taxon>Metazoa</taxon>
        <taxon>Ecdysozoa</taxon>
        <taxon>Nematoda</taxon>
        <taxon>Chromadorea</taxon>
        <taxon>Rhabditida</taxon>
        <taxon>Spirurina</taxon>
        <taxon>Spiruromorpha</taxon>
        <taxon>Filarioidea</taxon>
        <taxon>Onchocercidae</taxon>
        <taxon>Onchocerca</taxon>
    </lineage>
</organism>
<protein>
    <submittedName>
        <fullName evidence="2">Uncharacterized protein</fullName>
    </submittedName>
</protein>
<keyword evidence="1" id="KW-0812">Transmembrane</keyword>
<accession>A0A8R1Y644</accession>
<dbReference type="EMBL" id="CMVM020000251">
    <property type="status" value="NOT_ANNOTATED_CDS"/>
    <property type="molecule type" value="Genomic_DNA"/>
</dbReference>
<dbReference type="EnsemblMetazoa" id="OVOC9009.1">
    <property type="protein sequence ID" value="OVOC9009.1"/>
    <property type="gene ID" value="WBGene00245818"/>
</dbReference>
<keyword evidence="3" id="KW-1185">Reference proteome</keyword>
<evidence type="ECO:0000313" key="2">
    <source>
        <dbReference type="EnsemblMetazoa" id="OVOC9009.1"/>
    </source>
</evidence>
<dbReference type="OMA" id="NTISHRD"/>
<keyword evidence="1" id="KW-1133">Transmembrane helix</keyword>
<feature type="transmembrane region" description="Helical" evidence="1">
    <location>
        <begin position="70"/>
        <end position="90"/>
    </location>
</feature>
<dbReference type="AlphaFoldDB" id="A0A8R1Y644"/>
<reference evidence="3" key="1">
    <citation type="submission" date="2013-10" db="EMBL/GenBank/DDBJ databases">
        <title>Genome sequencing of Onchocerca volvulus.</title>
        <authorList>
            <person name="Cotton J."/>
            <person name="Tsai J."/>
            <person name="Stanley E."/>
            <person name="Tracey A."/>
            <person name="Holroyd N."/>
            <person name="Lustigman S."/>
            <person name="Berriman M."/>
        </authorList>
    </citation>
    <scope>NUCLEOTIDE SEQUENCE</scope>
</reference>
<evidence type="ECO:0000313" key="3">
    <source>
        <dbReference type="Proteomes" id="UP000024404"/>
    </source>
</evidence>
<keyword evidence="1" id="KW-0472">Membrane</keyword>
<reference evidence="2" key="2">
    <citation type="submission" date="2022-06" db="UniProtKB">
        <authorList>
            <consortium name="EnsemblMetazoa"/>
        </authorList>
    </citation>
    <scope>IDENTIFICATION</scope>
</reference>
<proteinExistence type="predicted"/>
<sequence length="99" mass="11101">MADESNFSTCQETGMISYRDIQSDIDQIDGPQRCCVTVRCRRPRHCHPARVWSRSLVSGYGRIFVGRGLLVLKLSGCSIFVVVVVMLPLVGDLSRLERS</sequence>
<name>A0A8R1Y644_ONCVO</name>